<evidence type="ECO:0008006" key="4">
    <source>
        <dbReference type="Google" id="ProtNLM"/>
    </source>
</evidence>
<dbReference type="PANTHER" id="PTHR12975:SF6">
    <property type="entry name" value="TRAFFICKING PROTEIN PARTICLE COMPLEX SUBUNIT 8"/>
    <property type="match status" value="1"/>
</dbReference>
<accession>A5E1N9</accession>
<dbReference type="OrthoDB" id="203724at2759"/>
<dbReference type="GeneID" id="5232817"/>
<reference evidence="2 3" key="1">
    <citation type="journal article" date="2009" name="Nature">
        <title>Evolution of pathogenicity and sexual reproduction in eight Candida genomes.</title>
        <authorList>
            <person name="Butler G."/>
            <person name="Rasmussen M.D."/>
            <person name="Lin M.F."/>
            <person name="Santos M.A."/>
            <person name="Sakthikumar S."/>
            <person name="Munro C.A."/>
            <person name="Rheinbay E."/>
            <person name="Grabherr M."/>
            <person name="Forche A."/>
            <person name="Reedy J.L."/>
            <person name="Agrafioti I."/>
            <person name="Arnaud M.B."/>
            <person name="Bates S."/>
            <person name="Brown A.J."/>
            <person name="Brunke S."/>
            <person name="Costanzo M.C."/>
            <person name="Fitzpatrick D.A."/>
            <person name="de Groot P.W."/>
            <person name="Harris D."/>
            <person name="Hoyer L.L."/>
            <person name="Hube B."/>
            <person name="Klis F.M."/>
            <person name="Kodira C."/>
            <person name="Lennard N."/>
            <person name="Logue M.E."/>
            <person name="Martin R."/>
            <person name="Neiman A.M."/>
            <person name="Nikolaou E."/>
            <person name="Quail M.A."/>
            <person name="Quinn J."/>
            <person name="Santos M.C."/>
            <person name="Schmitzberger F.F."/>
            <person name="Sherlock G."/>
            <person name="Shah P."/>
            <person name="Silverstein K.A."/>
            <person name="Skrzypek M.S."/>
            <person name="Soll D."/>
            <person name="Staggs R."/>
            <person name="Stansfield I."/>
            <person name="Stumpf M.P."/>
            <person name="Sudbery P.E."/>
            <person name="Srikantha T."/>
            <person name="Zeng Q."/>
            <person name="Berman J."/>
            <person name="Berriman M."/>
            <person name="Heitman J."/>
            <person name="Gow N.A."/>
            <person name="Lorenz M.C."/>
            <person name="Birren B.W."/>
            <person name="Kellis M."/>
            <person name="Cuomo C.A."/>
        </authorList>
    </citation>
    <scope>NUCLEOTIDE SEQUENCE [LARGE SCALE GENOMIC DNA]</scope>
    <source>
        <strain evidence="3">ATCC 11503 / BCRC 21390 / CBS 2605 / JCM 1781 / NBRC 1676 / NRRL YB-4239</strain>
    </source>
</reference>
<dbReference type="AlphaFoldDB" id="A5E1N9"/>
<dbReference type="EMBL" id="CH981527">
    <property type="protein sequence ID" value="EDK45347.1"/>
    <property type="molecule type" value="Genomic_DNA"/>
</dbReference>
<sequence>MDFSKRELDPFTSRQHLLHHTYSPLISLQSTINADLLLQSALEQNDKDIDNVVNDDGDVEGDVEGDVDDVDVNDDDGSRTDVKSSGFKNVLTSALQIFRPFGNNVRYSIPNQQFKITNNQLITKTYASFPVRFEPTLLELLSISTAQQMQASTSQAAHTSDVSSATAASSSDRLSNSGSLPPIQQMTSSPQLQQLFSISSLEKYLRHLANKDQIGVDEIKTTILENNDAGADDLYLTFFDKIITSNRITPFETFNHPISHLFVINYEKDSIDDLRLSIVKFRNYNFPKYFQIDDLLMHVFVVYNPGEVKINDVMTTQSEIKKKLNINSTLLPVAENKSNEYVEISTVENCTIEEDIQRLSFRDPSTNLNISKPLDSAIRGSIYEFINKYLIPHMQTKIRAWDDQFLQPKKSIAGRFFSASRKLFNNNSDSNLLSSVSSSSGSASHSIPSTPASFNFAENFYYKSTPEQSIRKLADWSLILRDFKYAYSTYDLVKKDYSNDRAWIYVASAQEMCIVSLLLAQTQQMPNPSLRPQPPDKNTLRKIRHDIIEPFMDNLCYTFKSRFNLKTYCFKSQLMVVELLLAMSQMYNLAWWWQDLIEKYLLQLLGDFSQHLSAVNALQWLLLLLLLLPLKYSLIKAVLSERIGYTNASFYKVSEIMGTKAPLDIEGKTLEEQGMYVNKQKLLPIQSTAGLTRLRKAALWYLISIREWEAGRITKS</sequence>
<protein>
    <recommendedName>
        <fullName evidence="4">Trafficking protein particle complex III-specific subunit 85</fullName>
    </recommendedName>
</protein>
<organism evidence="2 3">
    <name type="scientific">Lodderomyces elongisporus (strain ATCC 11503 / CBS 2605 / JCM 1781 / NBRC 1676 / NRRL YB-4239)</name>
    <name type="common">Yeast</name>
    <name type="synonym">Saccharomyces elongisporus</name>
    <dbReference type="NCBI Taxonomy" id="379508"/>
    <lineage>
        <taxon>Eukaryota</taxon>
        <taxon>Fungi</taxon>
        <taxon>Dikarya</taxon>
        <taxon>Ascomycota</taxon>
        <taxon>Saccharomycotina</taxon>
        <taxon>Pichiomycetes</taxon>
        <taxon>Debaryomycetaceae</taxon>
        <taxon>Candida/Lodderomyces clade</taxon>
        <taxon>Lodderomyces</taxon>
    </lineage>
</organism>
<evidence type="ECO:0000313" key="2">
    <source>
        <dbReference type="EMBL" id="EDK45347.1"/>
    </source>
</evidence>
<dbReference type="KEGG" id="lel:PVL30_003016"/>
<dbReference type="Proteomes" id="UP000001996">
    <property type="component" value="Unassembled WGS sequence"/>
</dbReference>
<keyword evidence="3" id="KW-1185">Reference proteome</keyword>
<feature type="compositionally biased region" description="Low complexity" evidence="1">
    <location>
        <begin position="152"/>
        <end position="179"/>
    </location>
</feature>
<dbReference type="STRING" id="379508.A5E1N9"/>
<dbReference type="VEuPathDB" id="FungiDB:LELG_03526"/>
<dbReference type="eggNOG" id="KOG1938">
    <property type="taxonomic scope" value="Eukaryota"/>
</dbReference>
<dbReference type="FunCoup" id="A5E1N9">
    <property type="interactions" value="36"/>
</dbReference>
<dbReference type="InterPro" id="IPR024420">
    <property type="entry name" value="TRAPP_III_complex_Trs85"/>
</dbReference>
<name>A5E1N9_LODEL</name>
<feature type="region of interest" description="Disordered" evidence="1">
    <location>
        <begin position="49"/>
        <end position="82"/>
    </location>
</feature>
<feature type="region of interest" description="Disordered" evidence="1">
    <location>
        <begin position="152"/>
        <end position="183"/>
    </location>
</feature>
<dbReference type="HOGENOM" id="CLU_028342_0_0_1"/>
<evidence type="ECO:0000313" key="3">
    <source>
        <dbReference type="Proteomes" id="UP000001996"/>
    </source>
</evidence>
<proteinExistence type="predicted"/>
<dbReference type="OMA" id="YGNNAKY"/>
<dbReference type="Pfam" id="PF12739">
    <property type="entry name" value="TRAPPC-Trs85"/>
    <property type="match status" value="1"/>
</dbReference>
<dbReference type="InParanoid" id="A5E1N9"/>
<gene>
    <name evidence="2" type="ORF">LELG_03526</name>
</gene>
<evidence type="ECO:0000256" key="1">
    <source>
        <dbReference type="SAM" id="MobiDB-lite"/>
    </source>
</evidence>
<feature type="compositionally biased region" description="Acidic residues" evidence="1">
    <location>
        <begin position="53"/>
        <end position="75"/>
    </location>
</feature>
<dbReference type="GO" id="GO:1990072">
    <property type="term" value="C:TRAPPIII protein complex"/>
    <property type="evidence" value="ECO:0007669"/>
    <property type="project" value="TreeGrafter"/>
</dbReference>
<dbReference type="PANTHER" id="PTHR12975">
    <property type="entry name" value="TRANSPORT PROTEIN TRAPP"/>
    <property type="match status" value="1"/>
</dbReference>